<protein>
    <recommendedName>
        <fullName evidence="2">DUF4340 domain-containing protein</fullName>
    </recommendedName>
</protein>
<organism evidence="3 4">
    <name type="scientific">Solibaculum mannosilyticum</name>
    <dbReference type="NCBI Taxonomy" id="2780922"/>
    <lineage>
        <taxon>Bacteria</taxon>
        <taxon>Bacillati</taxon>
        <taxon>Bacillota</taxon>
        <taxon>Clostridia</taxon>
        <taxon>Eubacteriales</taxon>
        <taxon>Oscillospiraceae</taxon>
        <taxon>Solibaculum</taxon>
    </lineage>
</organism>
<dbReference type="RefSeq" id="WP_215533323.1">
    <property type="nucleotide sequence ID" value="NZ_AP023321.1"/>
</dbReference>
<sequence length="519" mass="55998">MSKQVKALIACAVVLVLVGGILAGILLLVPEENGDSASSSASSQAAEALVNKNISELESITITNEDDSYMATLATSGNLVINGLEDFAKNDEAYDELNAIAASITYSKIIDENPADPSEYGLDPAAATMDVTYTDGLAYTLEVGVTCPGTEFRYARKKGEDAVFLLNTSVECLFYTKAEYVSKNIFTAEGDTAQVDVQDITLGGTVRPEEIRIQRNSNTSDTNPLRLMNHIITAPVKTPARNELATAFSACMGTIDAVKVVAVEPTEEQLAEYGLADPYSSAVFTVEAPDISSSLESSATESSSSQAQSSEEGEEEKMLTSSGSLVLGGKDEDGNYYAMEQDGRVVYTVRANSVPWAEWQMTDIINASPALVDITYIDSVEVKASGLDVTFTPSIIENEETGERVLADSNSEKQSQANGEDIPDTTMFYWYQALQYVTVDGLSDKEPTGEPILTYKLNIADGAGSIEYKFYQDTDRTCLLTIEGIEGELPVYTVQSKKVESFIQKTKDAMEGKEIDSTL</sequence>
<evidence type="ECO:0000259" key="2">
    <source>
        <dbReference type="Pfam" id="PF14238"/>
    </source>
</evidence>
<evidence type="ECO:0000313" key="4">
    <source>
        <dbReference type="Proteomes" id="UP000593890"/>
    </source>
</evidence>
<accession>A0A7M3W3M9</accession>
<dbReference type="Pfam" id="PF14238">
    <property type="entry name" value="DUF4340"/>
    <property type="match status" value="1"/>
</dbReference>
<proteinExistence type="predicted"/>
<dbReference type="Proteomes" id="UP000593890">
    <property type="component" value="Chromosome"/>
</dbReference>
<dbReference type="AlphaFoldDB" id="A0A7M3W3M9"/>
<name>A0A7M3W3M9_9FIRM</name>
<keyword evidence="4" id="KW-1185">Reference proteome</keyword>
<evidence type="ECO:0000256" key="1">
    <source>
        <dbReference type="SAM" id="MobiDB-lite"/>
    </source>
</evidence>
<dbReference type="InterPro" id="IPR025641">
    <property type="entry name" value="DUF4340"/>
</dbReference>
<dbReference type="EMBL" id="AP023321">
    <property type="protein sequence ID" value="BCI59417.1"/>
    <property type="molecule type" value="Genomic_DNA"/>
</dbReference>
<feature type="compositionally biased region" description="Low complexity" evidence="1">
    <location>
        <begin position="294"/>
        <end position="310"/>
    </location>
</feature>
<feature type="domain" description="DUF4340" evidence="2">
    <location>
        <begin position="82"/>
        <end position="278"/>
    </location>
</feature>
<feature type="region of interest" description="Disordered" evidence="1">
    <location>
        <begin position="294"/>
        <end position="326"/>
    </location>
</feature>
<gene>
    <name evidence="3" type="ORF">C12CBH8_00560</name>
</gene>
<reference evidence="4" key="1">
    <citation type="submission" date="2020-07" db="EMBL/GenBank/DDBJ databases">
        <title>Complete genome sequencing of Clostridia bacterium strain 12CBH8.</title>
        <authorList>
            <person name="Sakamoto M."/>
            <person name="Murakami T."/>
            <person name="Mori H."/>
        </authorList>
    </citation>
    <scope>NUCLEOTIDE SEQUENCE [LARGE SCALE GENOMIC DNA]</scope>
    <source>
        <strain evidence="4">12CBH8</strain>
    </source>
</reference>
<evidence type="ECO:0000313" key="3">
    <source>
        <dbReference type="EMBL" id="BCI59417.1"/>
    </source>
</evidence>
<dbReference type="KEGG" id="sman:C12CBH8_00560"/>